<gene>
    <name evidence="1" type="ORF">E2C01_099212</name>
</gene>
<name>A0A5B7K3A8_PORTR</name>
<evidence type="ECO:0000313" key="2">
    <source>
        <dbReference type="Proteomes" id="UP000324222"/>
    </source>
</evidence>
<evidence type="ECO:0000313" key="1">
    <source>
        <dbReference type="EMBL" id="MPD03571.1"/>
    </source>
</evidence>
<organism evidence="1 2">
    <name type="scientific">Portunus trituberculatus</name>
    <name type="common">Swimming crab</name>
    <name type="synonym">Neptunus trituberculatus</name>
    <dbReference type="NCBI Taxonomy" id="210409"/>
    <lineage>
        <taxon>Eukaryota</taxon>
        <taxon>Metazoa</taxon>
        <taxon>Ecdysozoa</taxon>
        <taxon>Arthropoda</taxon>
        <taxon>Crustacea</taxon>
        <taxon>Multicrustacea</taxon>
        <taxon>Malacostraca</taxon>
        <taxon>Eumalacostraca</taxon>
        <taxon>Eucarida</taxon>
        <taxon>Decapoda</taxon>
        <taxon>Pleocyemata</taxon>
        <taxon>Brachyura</taxon>
        <taxon>Eubrachyura</taxon>
        <taxon>Portunoidea</taxon>
        <taxon>Portunidae</taxon>
        <taxon>Portuninae</taxon>
        <taxon>Portunus</taxon>
    </lineage>
</organism>
<keyword evidence="2" id="KW-1185">Reference proteome</keyword>
<dbReference type="EMBL" id="VSRR010136712">
    <property type="protein sequence ID" value="MPD03571.1"/>
    <property type="molecule type" value="Genomic_DNA"/>
</dbReference>
<proteinExistence type="predicted"/>
<reference evidence="1 2" key="1">
    <citation type="submission" date="2019-05" db="EMBL/GenBank/DDBJ databases">
        <title>Another draft genome of Portunus trituberculatus and its Hox gene families provides insights of decapod evolution.</title>
        <authorList>
            <person name="Jeong J.-H."/>
            <person name="Song I."/>
            <person name="Kim S."/>
            <person name="Choi T."/>
            <person name="Kim D."/>
            <person name="Ryu S."/>
            <person name="Kim W."/>
        </authorList>
    </citation>
    <scope>NUCLEOTIDE SEQUENCE [LARGE SCALE GENOMIC DNA]</scope>
    <source>
        <tissue evidence="1">Muscle</tissue>
    </source>
</reference>
<dbReference type="Proteomes" id="UP000324222">
    <property type="component" value="Unassembled WGS sequence"/>
</dbReference>
<dbReference type="AlphaFoldDB" id="A0A5B7K3A8"/>
<comment type="caution">
    <text evidence="1">The sequence shown here is derived from an EMBL/GenBank/DDBJ whole genome shotgun (WGS) entry which is preliminary data.</text>
</comment>
<protein>
    <submittedName>
        <fullName evidence="1">Uncharacterized protein</fullName>
    </submittedName>
</protein>
<sequence>MIHSFNPPTSPQVTLSLQSPATARQGWRRCNYRLAWTAF</sequence>
<accession>A0A5B7K3A8</accession>